<sequence length="3074" mass="358570">MIFNVYDLLLLILQFKQVHNLCEFSSSRPILMLQNDQYSYNQTLPNEFVQGQINQGFGVWMNYQPFTYKELRWDKVLPNNTQYQQNHIKGGQFIYSIEENVEKSNWIVVSAEIDSIQQKITHKVFYSFKTSKNTLSFQFDNFLYEGQWIMFFCYFDNLLRQAQIGFYNSKEALSIQVVNDLPEYKQQIKHIVGNFYFYKNQDENLIMLNIFQGLLTSDFSAKQDNVFLDLESCSQYFFSKIYCYDSSEMLIEQNQEFNGNEYQNFISSRLQVPRYVFKGWIILKQSNQDFLESTVFRITVNSKYYNDFQVGDRDLLLQYYQSNIPAQNGFKLTTYSYQFPIYQRYKTKEDDEIKQFGDEYSELLIQWHYFQYEIGTLNNDGQPIFSIFFPSIDQIRQFNWNKKIYHFSGTLFITYFGGDDFTQNYFRGNVSNLQFKRLCKPEIEIFMPTCHYSCLTCDGPTINNCLTCYEQSFRSFSKKEKICACKQSYVDLNGVQECQEVTKVFPQIQIQEIELNCQHPGYSICNQDNIECLFGYFKYNNKCVQCPNYFDTFSGIQINCLDCLERPNLFGKTLTCKIRAETCEQNPEYIYKITQRSENENIVYNILTGLNESYELKLCHGCASQDTCHKSFYRDDQQCKPCIEGCEICENSFKCTSCFETYYLNEDKQCVQCKDCYTCYTSDQGEYVCYTCQTNLIRLNNKCVTCGHNCQSCYEERLCNYCKGSPSEYYLSFDGINCNQCNIKNCIYCFDYILNDGLFQTSLDLNFKRIDQKTQKVNVGCALCKENYYYNFNNQECELKQIDDDCLFGIIQDIDQKKVCLISNTDQNAVQVSDCSIISNCISCIHNYLENESFCMLCEDGYYSSILTGQCIQCGKKCKTCIQQQEQFRDYWKWNIKAFYKFVINHNNDHPFEKYASSDNEDDLNLVCTSCHYGYILSGQKCFKGCDSTCNKCEIINEQATCIQCLETVSGFTKSYELDGSCRKCPSNCKACSDRTYEEIEELNPQFFLTENNYYKTRICYEKSTNQFGQEKYYQDSLTQTVVVCTKYDQCVNKIIIQINAYCDSYDYYTQKQQSNDEFFDHKNILLSQYGFYEYLSELQTVQLFDYLNYISVKYVQFEYTIIQGEYSNCRIRGDQTFDTRLAQNIFSIQQMDIQFKGKILESSSPITLQTPLQLFLSNYTNITFENINFDFGFDDYSPDNYLIIAIDNKKKTNLNLIDCNFIKTSSFNTHQFLRINSSNPYSLYIKNLQISNLNVQSSEIFTFFSTKTPLQNQIQISNMTIKNSIFTNSTLFYFQADTGHLRYESNLINISIDDSKFISSKFFSSSSQLNFTIGTLNIQKFSLNNVKILNHSSIFLVSIFEQATISQLIFTNSQLKDNSYFYSSNIINLKDCLFNHILLESSCLINNKVEYSKNQEALNQSQKVFIIDCQFLNINQNDKQQIIIIVKYDEIDQLIIQLTNFIMSDCTSNTKLQNTQVSFDQVMIYIECQLCYLQEIQIQRSYGIPEITILNSKNLEIRNFQISQNQKHFPQVFHSNIDCVSQFANMELYFFLYVGQYESIVFDNLTVSNCLSFNSPLIILQGYELMQKLVEETVYIKDSQLNSNLLIISETNKQTALIFIESKQKGLITFMNTIFSQNHLNQYYESLSLVSSTTLLLSCKYEIVIMQSCQFYQNIITNSTDSILQIDSEKLYIKNSNFKNNNIMNYSILSKQIILSSTQDITSINFQLIFPIKSNSGNGMLIANTILIENVKVDSSNSIFGGGFYIVVFGQSVINITNSQFSNTKSTLSSLYFSKGGCFYIDASSSTLTLKIKNVTFDGSYSRYDGGAIYLSPSETYNSIEFNYLIVKNCFSIQNQFLSYTLSNKDNIKSQITFSNIDFYSTQEGLENFYSQLDSITDDDILNIINSNPLVFVQFGNFSMQNCSFQSIYMQMLLKIVQVEHIQLSNIIIINCTVALSSLIQLNLRQQYVGILEIFNLQITQIQQIQKTEIRECLAINRTSFIQLDCPLEILPQNFQIIQKDLIQENLNQLICNQIKIFRDPKFTFSLIEIEQINSRHYLRIEKLNFKNVLCKKCQNGLIRIVEIEKQNEDNIKLSQIMIQNSNCGRAGCLSISKNKNDLTNLKSDINYRILQQHNYENLLNSLKYQVIIKQSLFQNNTSLYGGSLLIIKINTIIKGCIFLKNIADIGGAIYFSSEDEELYIFDSKINENTAKIAGGLYLNSQQLQLTKQLDLELNSNNSTLFGSNVVEKPRSLTLSIDEGRTLLEKKELKYNDNEIVEQIIIIPYNILGFNSKMNQLMLPSGIQISSYRHFDNAQFLFIQYNLTLRIIALDKFQKQIMGLSGSYCTLQPKAINLSSQREEFNFEYSLSQYDVQFNETTGDYNLDDLIIFFNPTYDKDIILRLQIQCNSVSVPQYQENPPYKIYNYITNYKLLVDIRTFPCQLGEFLNKTSGGCVLCDTFKNQYQVSRNAQNCSYKDDTKIKSLESSMIELREHNWRAYYYSETIEYCYHLLENCKGGWMPGDESCILGHIGALCEQCDLYDSRGGGSYSVSSVYSCGSCDDIAYNIISIILLSLWTIITTLITVSSTTQMIKEFVKGLRLKAFGVRVAIKEAQAAIFIKVFTNYLQIISTITTFQLQIPIGFSSVFNSVGNPVNTLAYSLDCFLINITDILIIYFRIIWSLIMTSTYISIIFSLFGIAIIIKITKFNFSFITTSLIYLFIFFQPNLIGGIISLFSYRKISDEYWIQGNVAYRYDTNQHTQWLITFCLPLLLIFGTILPFFLWHGVYKNRDRLDFSQVRKTWGYLYNEYGKHAYFWETIKIIQKEIIIIVLTYYDDHISIKASLVFLVLFSYSLITIKQRPYMTGQLNQIDTESTVVCAISIILASSIFTAQQQKFYEIVWPFYFIIFFLNSFYILKMVIQIIFAYLKKHYEKVDVLKELIVQQFPKFVNSKPFIQKLFETHKNQQSRIKQQYKKLRLYLLPQARLILEFKKLKRLELSSKKNVQKCNDKDRHDTEQQFSQDNFCVKSFLNKKILNHTHIKRDEFQYRNTKIGYHQFLILSRGDDFQKNQKTTE</sequence>
<dbReference type="EMBL" id="CAJJDO010000051">
    <property type="protein sequence ID" value="CAD8169357.1"/>
    <property type="molecule type" value="Genomic_DNA"/>
</dbReference>
<reference evidence="3" key="1">
    <citation type="submission" date="2021-01" db="EMBL/GenBank/DDBJ databases">
        <authorList>
            <consortium name="Genoscope - CEA"/>
            <person name="William W."/>
        </authorList>
    </citation>
    <scope>NUCLEOTIDE SEQUENCE</scope>
</reference>
<dbReference type="CDD" id="cd00064">
    <property type="entry name" value="FU"/>
    <property type="match status" value="1"/>
</dbReference>
<feature type="transmembrane region" description="Helical" evidence="1">
    <location>
        <begin position="2717"/>
        <end position="2737"/>
    </location>
</feature>
<protein>
    <submittedName>
        <fullName evidence="3">Uncharacterized protein</fullName>
    </submittedName>
</protein>
<feature type="transmembrane region" description="Helical" evidence="1">
    <location>
        <begin position="2563"/>
        <end position="2585"/>
    </location>
</feature>
<keyword evidence="4" id="KW-1185">Reference proteome</keyword>
<comment type="caution">
    <text evidence="3">The sequence shown here is derived from an EMBL/GenBank/DDBJ whole genome shotgun (WGS) entry which is preliminary data.</text>
</comment>
<feature type="transmembrane region" description="Helical" evidence="1">
    <location>
        <begin position="2688"/>
        <end position="2705"/>
    </location>
</feature>
<feature type="signal peptide" evidence="2">
    <location>
        <begin position="1"/>
        <end position="20"/>
    </location>
</feature>
<dbReference type="Proteomes" id="UP000689195">
    <property type="component" value="Unassembled WGS sequence"/>
</dbReference>
<proteinExistence type="predicted"/>
<name>A0A8S1UYP2_9CILI</name>
<feature type="transmembrane region" description="Helical" evidence="1">
    <location>
        <begin position="2903"/>
        <end position="2927"/>
    </location>
</feature>
<keyword evidence="1" id="KW-0472">Membrane</keyword>
<dbReference type="PANTHER" id="PTHR11319:SF35">
    <property type="entry name" value="OUTER MEMBRANE PROTEIN PMPC-RELATED"/>
    <property type="match status" value="1"/>
</dbReference>
<gene>
    <name evidence="3" type="ORF">PPENT_87.1.T0510007</name>
</gene>
<feature type="transmembrane region" description="Helical" evidence="1">
    <location>
        <begin position="2657"/>
        <end position="2676"/>
    </location>
</feature>
<dbReference type="SMART" id="SM00261">
    <property type="entry name" value="FU"/>
    <property type="match status" value="3"/>
</dbReference>
<evidence type="ECO:0000256" key="2">
    <source>
        <dbReference type="SAM" id="SignalP"/>
    </source>
</evidence>
<evidence type="ECO:0000313" key="4">
    <source>
        <dbReference type="Proteomes" id="UP000689195"/>
    </source>
</evidence>
<keyword evidence="1" id="KW-1133">Transmembrane helix</keyword>
<evidence type="ECO:0000313" key="3">
    <source>
        <dbReference type="EMBL" id="CAD8169357.1"/>
    </source>
</evidence>
<keyword evidence="1" id="KW-0812">Transmembrane</keyword>
<feature type="chain" id="PRO_5035727425" evidence="2">
    <location>
        <begin position="21"/>
        <end position="3074"/>
    </location>
</feature>
<feature type="transmembrane region" description="Helical" evidence="1">
    <location>
        <begin position="2838"/>
        <end position="2855"/>
    </location>
</feature>
<organism evidence="3 4">
    <name type="scientific">Paramecium pentaurelia</name>
    <dbReference type="NCBI Taxonomy" id="43138"/>
    <lineage>
        <taxon>Eukaryota</taxon>
        <taxon>Sar</taxon>
        <taxon>Alveolata</taxon>
        <taxon>Ciliophora</taxon>
        <taxon>Intramacronucleata</taxon>
        <taxon>Oligohymenophorea</taxon>
        <taxon>Peniculida</taxon>
        <taxon>Parameciidae</taxon>
        <taxon>Paramecium</taxon>
    </lineage>
</organism>
<evidence type="ECO:0000256" key="1">
    <source>
        <dbReference type="SAM" id="Phobius"/>
    </source>
</evidence>
<keyword evidence="2" id="KW-0732">Signal</keyword>
<accession>A0A8S1UYP2</accession>
<dbReference type="PANTHER" id="PTHR11319">
    <property type="entry name" value="G PROTEIN-COUPLED RECEPTOR-RELATED"/>
    <property type="match status" value="1"/>
</dbReference>
<feature type="transmembrane region" description="Helical" evidence="1">
    <location>
        <begin position="2875"/>
        <end position="2891"/>
    </location>
</feature>
<dbReference type="InterPro" id="IPR006212">
    <property type="entry name" value="Furin_repeat"/>
</dbReference>
<feature type="transmembrane region" description="Helical" evidence="1">
    <location>
        <begin position="2617"/>
        <end position="2637"/>
    </location>
</feature>
<feature type="transmembrane region" description="Helical" evidence="1">
    <location>
        <begin position="2762"/>
        <end position="2783"/>
    </location>
</feature>